<dbReference type="PIRSF" id="PIRSF006540">
    <property type="entry name" value="Nop17p"/>
    <property type="match status" value="1"/>
</dbReference>
<dbReference type="HAMAP" id="MF_00351">
    <property type="entry name" value="RNA_methyltransf_FlpA"/>
    <property type="match status" value="1"/>
</dbReference>
<evidence type="ECO:0000256" key="7">
    <source>
        <dbReference type="ARBA" id="ARBA00022884"/>
    </source>
</evidence>
<dbReference type="GO" id="GO:0003723">
    <property type="term" value="F:RNA binding"/>
    <property type="evidence" value="ECO:0007669"/>
    <property type="project" value="UniProtKB-KW"/>
</dbReference>
<reference evidence="12" key="1">
    <citation type="submission" date="2021-01" db="EMBL/GenBank/DDBJ databases">
        <authorList>
            <consortium name="Genoscope - CEA"/>
            <person name="William W."/>
        </authorList>
    </citation>
    <scope>NUCLEOTIDE SEQUENCE</scope>
</reference>
<dbReference type="Pfam" id="PF01269">
    <property type="entry name" value="Fibrillarin"/>
    <property type="match status" value="1"/>
</dbReference>
<dbReference type="InterPro" id="IPR029063">
    <property type="entry name" value="SAM-dependent_MTases_sf"/>
</dbReference>
<evidence type="ECO:0000313" key="12">
    <source>
        <dbReference type="EMBL" id="CAF2107148.1"/>
    </source>
</evidence>
<evidence type="ECO:0000256" key="6">
    <source>
        <dbReference type="ARBA" id="ARBA00022691"/>
    </source>
</evidence>
<dbReference type="GO" id="GO:0005730">
    <property type="term" value="C:nucleolus"/>
    <property type="evidence" value="ECO:0007669"/>
    <property type="project" value="UniProtKB-SubCell"/>
</dbReference>
<comment type="subcellular location">
    <subcellularLocation>
        <location evidence="1">Nucleus</location>
        <location evidence="1">Nucleolus</location>
    </subcellularLocation>
</comment>
<dbReference type="InterPro" id="IPR000692">
    <property type="entry name" value="Fibrillarin"/>
</dbReference>
<feature type="region of interest" description="Disordered" evidence="11">
    <location>
        <begin position="1"/>
        <end position="79"/>
    </location>
</feature>
<evidence type="ECO:0000256" key="1">
    <source>
        <dbReference type="ARBA" id="ARBA00004604"/>
    </source>
</evidence>
<dbReference type="GO" id="GO:0008168">
    <property type="term" value="F:methyltransferase activity"/>
    <property type="evidence" value="ECO:0007669"/>
    <property type="project" value="UniProtKB-KW"/>
</dbReference>
<evidence type="ECO:0000256" key="2">
    <source>
        <dbReference type="ARBA" id="ARBA00010632"/>
    </source>
</evidence>
<keyword evidence="9" id="KW-0687">Ribonucleoprotein</keyword>
<keyword evidence="6" id="KW-0949">S-adenosyl-L-methionine</keyword>
<evidence type="ECO:0000256" key="3">
    <source>
        <dbReference type="ARBA" id="ARBA00022552"/>
    </source>
</evidence>
<dbReference type="SMART" id="SM01206">
    <property type="entry name" value="Fibrillarin"/>
    <property type="match status" value="1"/>
</dbReference>
<organism evidence="12">
    <name type="scientific">Brassica napus</name>
    <name type="common">Rape</name>
    <dbReference type="NCBI Taxonomy" id="3708"/>
    <lineage>
        <taxon>Eukaryota</taxon>
        <taxon>Viridiplantae</taxon>
        <taxon>Streptophyta</taxon>
        <taxon>Embryophyta</taxon>
        <taxon>Tracheophyta</taxon>
        <taxon>Spermatophyta</taxon>
        <taxon>Magnoliopsida</taxon>
        <taxon>eudicotyledons</taxon>
        <taxon>Gunneridae</taxon>
        <taxon>Pentapetalae</taxon>
        <taxon>rosids</taxon>
        <taxon>malvids</taxon>
        <taxon>Brassicales</taxon>
        <taxon>Brassicaceae</taxon>
        <taxon>Brassiceae</taxon>
        <taxon>Brassica</taxon>
    </lineage>
</organism>
<dbReference type="Gene3D" id="3.30.200.20">
    <property type="entry name" value="Phosphorylase Kinase, domain 1"/>
    <property type="match status" value="1"/>
</dbReference>
<dbReference type="FunFam" id="3.30.200.20:FF:000056">
    <property type="entry name" value="Fibrillarin like 1"/>
    <property type="match status" value="1"/>
</dbReference>
<keyword evidence="5" id="KW-0808">Transferase</keyword>
<name>A0A816UXY1_BRANA</name>
<dbReference type="GO" id="GO:0032259">
    <property type="term" value="P:methylation"/>
    <property type="evidence" value="ECO:0007669"/>
    <property type="project" value="UniProtKB-KW"/>
</dbReference>
<dbReference type="GO" id="GO:0006364">
    <property type="term" value="P:rRNA processing"/>
    <property type="evidence" value="ECO:0007669"/>
    <property type="project" value="UniProtKB-KW"/>
</dbReference>
<evidence type="ECO:0000256" key="5">
    <source>
        <dbReference type="ARBA" id="ARBA00022679"/>
    </source>
</evidence>
<feature type="compositionally biased region" description="Gly residues" evidence="11">
    <location>
        <begin position="7"/>
        <end position="41"/>
    </location>
</feature>
<comment type="catalytic activity">
    <reaction evidence="10">
        <text>a ribonucleotide in rRNA + S-adenosyl-L-methionine = a 2'-O-methylribonucleotide in rRNA + S-adenosyl-L-homocysteine + H(+)</text>
        <dbReference type="Rhea" id="RHEA:48628"/>
        <dbReference type="Rhea" id="RHEA-COMP:12164"/>
        <dbReference type="Rhea" id="RHEA-COMP:12165"/>
        <dbReference type="ChEBI" id="CHEBI:15378"/>
        <dbReference type="ChEBI" id="CHEBI:57856"/>
        <dbReference type="ChEBI" id="CHEBI:59789"/>
        <dbReference type="ChEBI" id="CHEBI:90675"/>
        <dbReference type="ChEBI" id="CHEBI:90676"/>
    </reaction>
    <physiologicalReaction direction="left-to-right" evidence="10">
        <dbReference type="Rhea" id="RHEA:48629"/>
    </physiologicalReaction>
</comment>
<keyword evidence="3" id="KW-0698">rRNA processing</keyword>
<evidence type="ECO:0000256" key="8">
    <source>
        <dbReference type="ARBA" id="ARBA00023242"/>
    </source>
</evidence>
<dbReference type="Gene3D" id="3.40.50.150">
    <property type="entry name" value="Vaccinia Virus protein VP39"/>
    <property type="match status" value="1"/>
</dbReference>
<protein>
    <submittedName>
        <fullName evidence="12">(rape) hypothetical protein</fullName>
    </submittedName>
</protein>
<evidence type="ECO:0000256" key="10">
    <source>
        <dbReference type="ARBA" id="ARBA00050519"/>
    </source>
</evidence>
<gene>
    <name evidence="12" type="ORF">DARMORV10_C08P09570.1</name>
</gene>
<keyword evidence="8" id="KW-0539">Nucleus</keyword>
<keyword evidence="7" id="KW-0694">RNA-binding</keyword>
<dbReference type="PANTHER" id="PTHR10335:SF0">
    <property type="entry name" value="RRNA 2'-O-METHYLTRANSFERASE FIBRILLARIN 1-RELATED"/>
    <property type="match status" value="1"/>
</dbReference>
<dbReference type="SUPFAM" id="SSF53335">
    <property type="entry name" value="S-adenosyl-L-methionine-dependent methyltransferases"/>
    <property type="match status" value="1"/>
</dbReference>
<dbReference type="NCBIfam" id="NF003276">
    <property type="entry name" value="PRK04266.1-2"/>
    <property type="match status" value="1"/>
</dbReference>
<proteinExistence type="inferred from homology"/>
<dbReference type="AlphaFoldDB" id="A0A816UXY1"/>
<evidence type="ECO:0000256" key="4">
    <source>
        <dbReference type="ARBA" id="ARBA00022603"/>
    </source>
</evidence>
<dbReference type="PRINTS" id="PR00052">
    <property type="entry name" value="FIBRILLARIN"/>
</dbReference>
<comment type="similarity">
    <text evidence="2">Belongs to the methyltransferase superfamily. Fibrillarin family.</text>
</comment>
<accession>A0A816UXY1</accession>
<dbReference type="PANTHER" id="PTHR10335">
    <property type="entry name" value="RRNA 2-O-METHYLTRANSFERASE FIBRILLARIN"/>
    <property type="match status" value="1"/>
</dbReference>
<dbReference type="FunFam" id="3.40.50.150:FF:000001">
    <property type="entry name" value="Fibrillarin like 1"/>
    <property type="match status" value="1"/>
</dbReference>
<feature type="compositionally biased region" description="Gly residues" evidence="11">
    <location>
        <begin position="48"/>
        <end position="58"/>
    </location>
</feature>
<evidence type="ECO:0000256" key="11">
    <source>
        <dbReference type="SAM" id="MobiDB-lite"/>
    </source>
</evidence>
<dbReference type="Proteomes" id="UP001295469">
    <property type="component" value="Chromosome C08"/>
</dbReference>
<dbReference type="EMBL" id="HG994372">
    <property type="protein sequence ID" value="CAF2107148.1"/>
    <property type="molecule type" value="Genomic_DNA"/>
</dbReference>
<keyword evidence="4" id="KW-0489">Methyltransferase</keyword>
<dbReference type="GO" id="GO:1990904">
    <property type="term" value="C:ribonucleoprotein complex"/>
    <property type="evidence" value="ECO:0007669"/>
    <property type="project" value="UniProtKB-KW"/>
</dbReference>
<sequence>MRPPLTGGRGGGGFSGGRGGGGYSGGRGGSSGGRGRGGGRGFGDRGGRGGGRGMSRGGGRGDRGGRGRGGRGGMKGGSKVIVEPHRHAGVFIAKGKEDALVTRNLVPGEAVYNEKRISVPNEDGTKTEYRVWNPFRSKLAAAILGGVDNIYIKPGAKVLYLVGAASGTTVSHVSDLVGPEGCVYAVEFSHRSGRDLVNMAKKRTNVIPIIEDARHPAKYRMLVGMVDVIFADVAQPDQARIVALNASFFLKTGGHFVISIKANCIDSTVPAEAVFQSEVKKLQQEQFKPAEQVTLEPFERDHACVVGTYRAPKKAKAATAA</sequence>
<evidence type="ECO:0000256" key="9">
    <source>
        <dbReference type="ARBA" id="ARBA00023274"/>
    </source>
</evidence>